<dbReference type="GO" id="GO:0009190">
    <property type="term" value="P:cyclic nucleotide biosynthetic process"/>
    <property type="evidence" value="ECO:0007669"/>
    <property type="project" value="InterPro"/>
</dbReference>
<protein>
    <submittedName>
        <fullName evidence="5">Adenylate/guanylate cyclase domain-containing protein</fullName>
    </submittedName>
</protein>
<feature type="region of interest" description="Disordered" evidence="1">
    <location>
        <begin position="603"/>
        <end position="623"/>
    </location>
</feature>
<dbReference type="InterPro" id="IPR050697">
    <property type="entry name" value="Adenylyl/Guanylyl_Cyclase_3/4"/>
</dbReference>
<dbReference type="SMART" id="SM00044">
    <property type="entry name" value="CYCc"/>
    <property type="match status" value="1"/>
</dbReference>
<dbReference type="PROSITE" id="PS50125">
    <property type="entry name" value="GUANYLATE_CYCLASE_2"/>
    <property type="match status" value="1"/>
</dbReference>
<proteinExistence type="predicted"/>
<evidence type="ECO:0000313" key="6">
    <source>
        <dbReference type="Proteomes" id="UP001320898"/>
    </source>
</evidence>
<dbReference type="SMART" id="SM00304">
    <property type="entry name" value="HAMP"/>
    <property type="match status" value="1"/>
</dbReference>
<feature type="transmembrane region" description="Helical" evidence="2">
    <location>
        <begin position="94"/>
        <end position="114"/>
    </location>
</feature>
<dbReference type="GO" id="GO:0016020">
    <property type="term" value="C:membrane"/>
    <property type="evidence" value="ECO:0007669"/>
    <property type="project" value="InterPro"/>
</dbReference>
<dbReference type="GO" id="GO:0035556">
    <property type="term" value="P:intracellular signal transduction"/>
    <property type="evidence" value="ECO:0007669"/>
    <property type="project" value="InterPro"/>
</dbReference>
<feature type="domain" description="HAMP" evidence="4">
    <location>
        <begin position="337"/>
        <end position="391"/>
    </location>
</feature>
<dbReference type="PROSITE" id="PS50885">
    <property type="entry name" value="HAMP"/>
    <property type="match status" value="1"/>
</dbReference>
<dbReference type="InterPro" id="IPR003660">
    <property type="entry name" value="HAMP_dom"/>
</dbReference>
<dbReference type="Gene3D" id="3.30.70.1230">
    <property type="entry name" value="Nucleotide cyclase"/>
    <property type="match status" value="1"/>
</dbReference>
<sequence length="623" mass="66776">MPGRWLRNRRISIRSLLALTSGGLVLVATVTVLWISLQASSTNTIELLSDRMVLILDGIENEVRDKLDSAGSLVDGISREIQTPYFRAATPDEILDALTVVLATTPDVSVLLYWDRNLVRRGIRRGKDGTLKRLTQGAEADPRTRSQLSSVQPGAAHIWGEPAVENGTTYLNVVTRIASTDADVAFVGAAVSLDQFSRFVAAVGKLYDATAFILYGEGRLMAHPQFVGNIAAGSSYGVIPTSEANDPVIVNLDKGVPVAFMQSARARGVEVERVDIDDTRYIVLSRWVRGYGNEPLAIGAYYRQAQLSDSMQRLMTSAIAGFVVVVLAVLAALILGGFVSRPIRRLAESASEVARLDIDTATRPRGSAIAELDQQARAFNLMLDGLKVFETYVPRQLVQRLIALGGEASVASETREITVMFTDIASFTMISDRMGAEETAAFLNRHFGMLADCIRGENGSIDKYIGDAVMAFWGAPDRQDDHAARAVKAARCIAEVITADNRRRAGKGLKPVRMRIGLHSGPAVVGNIGAPGRVNYTIVGDTVNVAQRIEALGHKLDAGADVTVLMSARTAQEAGIGADGEAVGEHALAGVAHPVPVVRLRTHETPTTPQVPAAPTAAPLSEP</sequence>
<keyword evidence="2" id="KW-0472">Membrane</keyword>
<dbReference type="AlphaFoldDB" id="A0AAW5QY19"/>
<keyword evidence="2" id="KW-1133">Transmembrane helix</keyword>
<dbReference type="Gene3D" id="6.10.340.10">
    <property type="match status" value="1"/>
</dbReference>
<dbReference type="EMBL" id="JALIDZ010000003">
    <property type="protein sequence ID" value="MCT8971789.1"/>
    <property type="molecule type" value="Genomic_DNA"/>
</dbReference>
<evidence type="ECO:0000313" key="5">
    <source>
        <dbReference type="EMBL" id="MCT8971789.1"/>
    </source>
</evidence>
<dbReference type="RefSeq" id="WP_261615360.1">
    <property type="nucleotide sequence ID" value="NZ_JALIDZ010000003.1"/>
</dbReference>
<keyword evidence="6" id="KW-1185">Reference proteome</keyword>
<dbReference type="PANTHER" id="PTHR43081:SF1">
    <property type="entry name" value="ADENYLATE CYCLASE, TERMINAL-DIFFERENTIATION SPECIFIC"/>
    <property type="match status" value="1"/>
</dbReference>
<evidence type="ECO:0000259" key="4">
    <source>
        <dbReference type="PROSITE" id="PS50885"/>
    </source>
</evidence>
<feature type="transmembrane region" description="Helical" evidence="2">
    <location>
        <begin position="318"/>
        <end position="339"/>
    </location>
</feature>
<comment type="caution">
    <text evidence="5">The sequence shown here is derived from an EMBL/GenBank/DDBJ whole genome shotgun (WGS) entry which is preliminary data.</text>
</comment>
<dbReference type="InterPro" id="IPR001054">
    <property type="entry name" value="A/G_cyclase"/>
</dbReference>
<dbReference type="SUPFAM" id="SSF55073">
    <property type="entry name" value="Nucleotide cyclase"/>
    <property type="match status" value="1"/>
</dbReference>
<dbReference type="CDD" id="cd07302">
    <property type="entry name" value="CHD"/>
    <property type="match status" value="1"/>
</dbReference>
<feature type="compositionally biased region" description="Low complexity" evidence="1">
    <location>
        <begin position="605"/>
        <end position="623"/>
    </location>
</feature>
<dbReference type="Pfam" id="PF00211">
    <property type="entry name" value="Guanylate_cyc"/>
    <property type="match status" value="1"/>
</dbReference>
<name>A0AAW5QY19_9HYPH</name>
<dbReference type="Proteomes" id="UP001320898">
    <property type="component" value="Unassembled WGS sequence"/>
</dbReference>
<feature type="domain" description="Guanylate cyclase" evidence="3">
    <location>
        <begin position="418"/>
        <end position="550"/>
    </location>
</feature>
<organism evidence="5 6">
    <name type="scientific">Microbaculum marinisediminis</name>
    <dbReference type="NCBI Taxonomy" id="2931392"/>
    <lineage>
        <taxon>Bacteria</taxon>
        <taxon>Pseudomonadati</taxon>
        <taxon>Pseudomonadota</taxon>
        <taxon>Alphaproteobacteria</taxon>
        <taxon>Hyphomicrobiales</taxon>
        <taxon>Tepidamorphaceae</taxon>
        <taxon>Microbaculum</taxon>
    </lineage>
</organism>
<gene>
    <name evidence="5" type="ORF">MUB46_07980</name>
</gene>
<dbReference type="InterPro" id="IPR029787">
    <property type="entry name" value="Nucleotide_cyclase"/>
</dbReference>
<evidence type="ECO:0000259" key="3">
    <source>
        <dbReference type="PROSITE" id="PS50125"/>
    </source>
</evidence>
<reference evidence="5 6" key="1">
    <citation type="submission" date="2022-04" db="EMBL/GenBank/DDBJ databases">
        <authorList>
            <person name="Ye Y.-Q."/>
            <person name="Du Z.-J."/>
        </authorList>
    </citation>
    <scope>NUCLEOTIDE SEQUENCE [LARGE SCALE GENOMIC DNA]</scope>
    <source>
        <strain evidence="5 6">A6E488</strain>
    </source>
</reference>
<feature type="transmembrane region" description="Helical" evidence="2">
    <location>
        <begin position="16"/>
        <end position="37"/>
    </location>
</feature>
<dbReference type="PANTHER" id="PTHR43081">
    <property type="entry name" value="ADENYLATE CYCLASE, TERMINAL-DIFFERENTIATION SPECIFIC-RELATED"/>
    <property type="match status" value="1"/>
</dbReference>
<dbReference type="GO" id="GO:0004016">
    <property type="term" value="F:adenylate cyclase activity"/>
    <property type="evidence" value="ECO:0007669"/>
    <property type="project" value="UniProtKB-ARBA"/>
</dbReference>
<accession>A0AAW5QY19</accession>
<evidence type="ECO:0000256" key="1">
    <source>
        <dbReference type="SAM" id="MobiDB-lite"/>
    </source>
</evidence>
<keyword evidence="2" id="KW-0812">Transmembrane</keyword>
<dbReference type="CDD" id="cd06225">
    <property type="entry name" value="HAMP"/>
    <property type="match status" value="1"/>
</dbReference>
<evidence type="ECO:0000256" key="2">
    <source>
        <dbReference type="SAM" id="Phobius"/>
    </source>
</evidence>